<gene>
    <name evidence="2" type="ORF">UX86_C0028G0001</name>
</gene>
<reference evidence="2 3" key="1">
    <citation type="journal article" date="2015" name="Nature">
        <title>rRNA introns, odd ribosomes, and small enigmatic genomes across a large radiation of phyla.</title>
        <authorList>
            <person name="Brown C.T."/>
            <person name="Hug L.A."/>
            <person name="Thomas B.C."/>
            <person name="Sharon I."/>
            <person name="Castelle C.J."/>
            <person name="Singh A."/>
            <person name="Wilkins M.J."/>
            <person name="Williams K.H."/>
            <person name="Banfield J.F."/>
        </authorList>
    </citation>
    <scope>NUCLEOTIDE SEQUENCE [LARGE SCALE GENOMIC DNA]</scope>
</reference>
<protein>
    <submittedName>
        <fullName evidence="2">Uncharacterized protein</fullName>
    </submittedName>
</protein>
<dbReference type="AlphaFoldDB" id="A0A0G1UZY3"/>
<feature type="region of interest" description="Disordered" evidence="1">
    <location>
        <begin position="1"/>
        <end position="28"/>
    </location>
</feature>
<sequence>VLPFLETETVHAPSGKLTAPPEYEDSKRETERTCWEQLSARRKTISLLTKARELCPELIEVKIKVDARATATTMTMRTVVVAIIPG</sequence>
<dbReference type="EMBL" id="LCNU01000028">
    <property type="protein sequence ID" value="KKU63275.1"/>
    <property type="molecule type" value="Genomic_DNA"/>
</dbReference>
<dbReference type="Proteomes" id="UP000034502">
    <property type="component" value="Unassembled WGS sequence"/>
</dbReference>
<evidence type="ECO:0000313" key="2">
    <source>
        <dbReference type="EMBL" id="KKU63275.1"/>
    </source>
</evidence>
<evidence type="ECO:0000313" key="3">
    <source>
        <dbReference type="Proteomes" id="UP000034502"/>
    </source>
</evidence>
<evidence type="ECO:0000256" key="1">
    <source>
        <dbReference type="SAM" id="MobiDB-lite"/>
    </source>
</evidence>
<feature type="non-terminal residue" evidence="2">
    <location>
        <position position="1"/>
    </location>
</feature>
<accession>A0A0G1UZY3</accession>
<organism evidence="2 3">
    <name type="scientific">Candidatus Amesbacteria bacterium GW2011_GWC1_47_15</name>
    <dbReference type="NCBI Taxonomy" id="1618364"/>
    <lineage>
        <taxon>Bacteria</taxon>
        <taxon>Candidatus Amesiibacteriota</taxon>
    </lineage>
</organism>
<name>A0A0G1UZY3_9BACT</name>
<proteinExistence type="predicted"/>
<comment type="caution">
    <text evidence="2">The sequence shown here is derived from an EMBL/GenBank/DDBJ whole genome shotgun (WGS) entry which is preliminary data.</text>
</comment>